<dbReference type="CDD" id="cd00761">
    <property type="entry name" value="Glyco_tranf_GTA_type"/>
    <property type="match status" value="1"/>
</dbReference>
<organism evidence="2 3">
    <name type="scientific">Paenibacillus pasadenensis</name>
    <dbReference type="NCBI Taxonomy" id="217090"/>
    <lineage>
        <taxon>Bacteria</taxon>
        <taxon>Bacillati</taxon>
        <taxon>Bacillota</taxon>
        <taxon>Bacilli</taxon>
        <taxon>Bacillales</taxon>
        <taxon>Paenibacillaceae</taxon>
        <taxon>Paenibacillus</taxon>
    </lineage>
</organism>
<dbReference type="InterPro" id="IPR045499">
    <property type="entry name" value="DUF6492"/>
</dbReference>
<evidence type="ECO:0000256" key="1">
    <source>
        <dbReference type="SAM" id="MobiDB-lite"/>
    </source>
</evidence>
<evidence type="ECO:0000313" key="2">
    <source>
        <dbReference type="EMBL" id="PLT48188.1"/>
    </source>
</evidence>
<dbReference type="InterPro" id="IPR029044">
    <property type="entry name" value="Nucleotide-diphossugar_trans"/>
</dbReference>
<comment type="caution">
    <text evidence="2">The sequence shown here is derived from an EMBL/GenBank/DDBJ whole genome shotgun (WGS) entry which is preliminary data.</text>
</comment>
<keyword evidence="3" id="KW-1185">Reference proteome</keyword>
<protein>
    <recommendedName>
        <fullName evidence="4">Glycosyltransferase</fullName>
    </recommendedName>
</protein>
<dbReference type="SUPFAM" id="SSF53448">
    <property type="entry name" value="Nucleotide-diphospho-sugar transferases"/>
    <property type="match status" value="1"/>
</dbReference>
<dbReference type="Pfam" id="PF20102">
    <property type="entry name" value="DUF6492"/>
    <property type="match status" value="1"/>
</dbReference>
<gene>
    <name evidence="2" type="ORF">B8V81_0320</name>
</gene>
<reference evidence="2 3" key="1">
    <citation type="submission" date="2017-05" db="EMBL/GenBank/DDBJ databases">
        <title>Functional genome analysis of Paenibacillus pasadenensis strain R16: insights on endophytic life style and antifungal activity.</title>
        <authorList>
            <person name="Passera A."/>
            <person name="Marcolungo L."/>
            <person name="Casati P."/>
            <person name="Brasca M."/>
            <person name="Quaglino F."/>
            <person name="Delledonne M."/>
        </authorList>
    </citation>
    <scope>NUCLEOTIDE SEQUENCE [LARGE SCALE GENOMIC DNA]</scope>
    <source>
        <strain evidence="2 3">R16</strain>
    </source>
</reference>
<dbReference type="Proteomes" id="UP000234789">
    <property type="component" value="Unassembled WGS sequence"/>
</dbReference>
<name>A0A2N5ND04_9BACL</name>
<dbReference type="EMBL" id="NFEZ01000001">
    <property type="protein sequence ID" value="PLT48188.1"/>
    <property type="molecule type" value="Genomic_DNA"/>
</dbReference>
<sequence>MPKPKAAGAAALPRIDVLIPAIEKDLPTLPHVIRAARAQVRHPIGEIVIVAPRKDAIVSLCREHGWRFVDENTVLPLTKKDIHYRSARWERSGWLFQQLLKLSGDKLCSADFFLVIDADTVLIRPHTFRSGGRTTFYTRSWTQPEYLRMHERLMGRKAAAPRSLVTHYMLFEKAKLRDMKRDIEMRHGMSWHRAILTKLNRSQQFGFSEYETYGNYVYSRNPAAVRLRPALNRALHDGVRSLTPERTRQLAAKHRSVSFHERKGYVRKAGASARRIEAPAGAGSARRTLGGSGRADDAGRTAFLRGGAAKRRPPAFAGPRLAACAAVRRGGGGRR</sequence>
<feature type="region of interest" description="Disordered" evidence="1">
    <location>
        <begin position="277"/>
        <end position="299"/>
    </location>
</feature>
<proteinExistence type="predicted"/>
<evidence type="ECO:0008006" key="4">
    <source>
        <dbReference type="Google" id="ProtNLM"/>
    </source>
</evidence>
<dbReference type="AlphaFoldDB" id="A0A2N5ND04"/>
<accession>A0A2N5ND04</accession>
<evidence type="ECO:0000313" key="3">
    <source>
        <dbReference type="Proteomes" id="UP000234789"/>
    </source>
</evidence>